<dbReference type="STRING" id="595536.GCA_000178815_00861"/>
<evidence type="ECO:0000313" key="3">
    <source>
        <dbReference type="Proteomes" id="UP000230709"/>
    </source>
</evidence>
<evidence type="ECO:0000256" key="1">
    <source>
        <dbReference type="SAM" id="MobiDB-lite"/>
    </source>
</evidence>
<dbReference type="Proteomes" id="UP000230709">
    <property type="component" value="Chromosome"/>
</dbReference>
<organism evidence="2 3">
    <name type="scientific">Methylosinus trichosporium (strain ATCC 35070 / NCIMB 11131 / UNIQEM 75 / OB3b)</name>
    <dbReference type="NCBI Taxonomy" id="595536"/>
    <lineage>
        <taxon>Bacteria</taxon>
        <taxon>Pseudomonadati</taxon>
        <taxon>Pseudomonadota</taxon>
        <taxon>Alphaproteobacteria</taxon>
        <taxon>Hyphomicrobiales</taxon>
        <taxon>Methylocystaceae</taxon>
        <taxon>Methylosinus</taxon>
    </lineage>
</organism>
<feature type="compositionally biased region" description="Pro residues" evidence="1">
    <location>
        <begin position="200"/>
        <end position="212"/>
    </location>
</feature>
<name>A0A2D2CV51_METT3</name>
<dbReference type="KEGG" id="mtw:CQW49_00410"/>
<evidence type="ECO:0008006" key="4">
    <source>
        <dbReference type="Google" id="ProtNLM"/>
    </source>
</evidence>
<dbReference type="EMBL" id="CP023737">
    <property type="protein sequence ID" value="ATQ66526.1"/>
    <property type="molecule type" value="Genomic_DNA"/>
</dbReference>
<feature type="region of interest" description="Disordered" evidence="1">
    <location>
        <begin position="59"/>
        <end position="81"/>
    </location>
</feature>
<feature type="region of interest" description="Disordered" evidence="1">
    <location>
        <begin position="179"/>
        <end position="235"/>
    </location>
</feature>
<feature type="region of interest" description="Disordered" evidence="1">
    <location>
        <begin position="93"/>
        <end position="112"/>
    </location>
</feature>
<dbReference type="AlphaFoldDB" id="A0A2D2CV51"/>
<proteinExistence type="predicted"/>
<evidence type="ECO:0000313" key="2">
    <source>
        <dbReference type="EMBL" id="ATQ66526.1"/>
    </source>
</evidence>
<sequence length="235" mass="24934">MRGRITELAATRWRAAANAFGLSPLSALRLALLAAVDFAALAFAIGAVVGSAETAVEPKSQWRPPQLLAPPEERAGLSGDERATMSRPIFWRSRRAPPPRNARKGDAAAQAATSVSGVTLGGVVKVGERSRAFLIGPGGSDGRWLEQGESIEGWTIEEIDRFEVTITDGAQSSRLRLYSRATQRAPENGSEKPAVAAEPLEPPEQEPPPDPTSPEKQPPALHGPLKGPPVNETGE</sequence>
<keyword evidence="3" id="KW-1185">Reference proteome</keyword>
<dbReference type="RefSeq" id="WP_003611213.1">
    <property type="nucleotide sequence ID" value="NZ_ADVE02000001.1"/>
</dbReference>
<accession>A0A2D2CV51</accession>
<feature type="compositionally biased region" description="Basic and acidic residues" evidence="1">
    <location>
        <begin position="71"/>
        <end position="81"/>
    </location>
</feature>
<protein>
    <recommendedName>
        <fullName evidence="4">Type II secretion system protein GspC N-terminal domain-containing protein</fullName>
    </recommendedName>
</protein>
<gene>
    <name evidence="2" type="ORF">CQW49_00410</name>
</gene>
<reference evidence="3" key="1">
    <citation type="submission" date="2017-10" db="EMBL/GenBank/DDBJ databases">
        <title>Completed PacBio SMRT sequence of Methylosinus trichosporium OB3b reveals presence of a third large plasmid.</title>
        <authorList>
            <person name="Charles T.C."/>
            <person name="Lynch M.D.J."/>
            <person name="Heil J.R."/>
            <person name="Cheng J."/>
        </authorList>
    </citation>
    <scope>NUCLEOTIDE SEQUENCE [LARGE SCALE GENOMIC DNA]</scope>
    <source>
        <strain evidence="3">OB3b</strain>
    </source>
</reference>